<proteinExistence type="predicted"/>
<dbReference type="EMBL" id="HG739157">
    <property type="protein sequence ID" value="CDP13165.1"/>
    <property type="molecule type" value="Genomic_DNA"/>
</dbReference>
<protein>
    <submittedName>
        <fullName evidence="1">Uncharacterized protein</fullName>
    </submittedName>
</protein>
<accession>A0A068UXB3</accession>
<sequence length="98" mass="10958">MKAIKLTPPSILVGCSSLHVILHSKININLDNSLLLSFVMKSYDPLLNQTLFQSDQMKTSGMEFPFALCLGWPKPEIFLVCLVLLNCPTDSAICRYVK</sequence>
<gene>
    <name evidence="1" type="ORF">GSCOC_T00038014001</name>
</gene>
<dbReference type="Proteomes" id="UP000295252">
    <property type="component" value="Chromosome I"/>
</dbReference>
<dbReference type="Gramene" id="CDP13165">
    <property type="protein sequence ID" value="CDP13165"/>
    <property type="gene ID" value="GSCOC_T00038014001"/>
</dbReference>
<organism evidence="1 2">
    <name type="scientific">Coffea canephora</name>
    <name type="common">Robusta coffee</name>
    <dbReference type="NCBI Taxonomy" id="49390"/>
    <lineage>
        <taxon>Eukaryota</taxon>
        <taxon>Viridiplantae</taxon>
        <taxon>Streptophyta</taxon>
        <taxon>Embryophyta</taxon>
        <taxon>Tracheophyta</taxon>
        <taxon>Spermatophyta</taxon>
        <taxon>Magnoliopsida</taxon>
        <taxon>eudicotyledons</taxon>
        <taxon>Gunneridae</taxon>
        <taxon>Pentapetalae</taxon>
        <taxon>asterids</taxon>
        <taxon>lamiids</taxon>
        <taxon>Gentianales</taxon>
        <taxon>Rubiaceae</taxon>
        <taxon>Ixoroideae</taxon>
        <taxon>Gardenieae complex</taxon>
        <taxon>Bertiereae - Coffeeae clade</taxon>
        <taxon>Coffeeae</taxon>
        <taxon>Coffea</taxon>
    </lineage>
</organism>
<dbReference type="AlphaFoldDB" id="A0A068UXB3"/>
<name>A0A068UXB3_COFCA</name>
<reference evidence="2" key="1">
    <citation type="journal article" date="2014" name="Science">
        <title>The coffee genome provides insight into the convergent evolution of caffeine biosynthesis.</title>
        <authorList>
            <person name="Denoeud F."/>
            <person name="Carretero-Paulet L."/>
            <person name="Dereeper A."/>
            <person name="Droc G."/>
            <person name="Guyot R."/>
            <person name="Pietrella M."/>
            <person name="Zheng C."/>
            <person name="Alberti A."/>
            <person name="Anthony F."/>
            <person name="Aprea G."/>
            <person name="Aury J.M."/>
            <person name="Bento P."/>
            <person name="Bernard M."/>
            <person name="Bocs S."/>
            <person name="Campa C."/>
            <person name="Cenci A."/>
            <person name="Combes M.C."/>
            <person name="Crouzillat D."/>
            <person name="Da Silva C."/>
            <person name="Daddiego L."/>
            <person name="De Bellis F."/>
            <person name="Dussert S."/>
            <person name="Garsmeur O."/>
            <person name="Gayraud T."/>
            <person name="Guignon V."/>
            <person name="Jahn K."/>
            <person name="Jamilloux V."/>
            <person name="Joet T."/>
            <person name="Labadie K."/>
            <person name="Lan T."/>
            <person name="Leclercq J."/>
            <person name="Lepelley M."/>
            <person name="Leroy T."/>
            <person name="Li L.T."/>
            <person name="Librado P."/>
            <person name="Lopez L."/>
            <person name="Munoz A."/>
            <person name="Noel B."/>
            <person name="Pallavicini A."/>
            <person name="Perrotta G."/>
            <person name="Poncet V."/>
            <person name="Pot D."/>
            <person name="Priyono X."/>
            <person name="Rigoreau M."/>
            <person name="Rouard M."/>
            <person name="Rozas J."/>
            <person name="Tranchant-Dubreuil C."/>
            <person name="VanBuren R."/>
            <person name="Zhang Q."/>
            <person name="Andrade A.C."/>
            <person name="Argout X."/>
            <person name="Bertrand B."/>
            <person name="de Kochko A."/>
            <person name="Graziosi G."/>
            <person name="Henry R.J."/>
            <person name="Jayarama X."/>
            <person name="Ming R."/>
            <person name="Nagai C."/>
            <person name="Rounsley S."/>
            <person name="Sankoff D."/>
            <person name="Giuliano G."/>
            <person name="Albert V.A."/>
            <person name="Wincker P."/>
            <person name="Lashermes P."/>
        </authorList>
    </citation>
    <scope>NUCLEOTIDE SEQUENCE [LARGE SCALE GENOMIC DNA]</scope>
    <source>
        <strain evidence="2">cv. DH200-94</strain>
    </source>
</reference>
<keyword evidence="2" id="KW-1185">Reference proteome</keyword>
<evidence type="ECO:0000313" key="2">
    <source>
        <dbReference type="Proteomes" id="UP000295252"/>
    </source>
</evidence>
<evidence type="ECO:0000313" key="1">
    <source>
        <dbReference type="EMBL" id="CDP13165.1"/>
    </source>
</evidence>
<dbReference type="InParanoid" id="A0A068UXB3"/>